<dbReference type="Proteomes" id="UP001162164">
    <property type="component" value="Unassembled WGS sequence"/>
</dbReference>
<dbReference type="SUPFAM" id="SSF52058">
    <property type="entry name" value="L domain-like"/>
    <property type="match status" value="1"/>
</dbReference>
<evidence type="ECO:0000313" key="1">
    <source>
        <dbReference type="EMBL" id="KAJ8981509.1"/>
    </source>
</evidence>
<protein>
    <submittedName>
        <fullName evidence="1">Uncharacterized protein</fullName>
    </submittedName>
</protein>
<name>A0ABQ9JUC2_9CUCU</name>
<reference evidence="1" key="1">
    <citation type="journal article" date="2023" name="Insect Mol. Biol.">
        <title>Genome sequencing provides insights into the evolution of gene families encoding plant cell wall-degrading enzymes in longhorned beetles.</title>
        <authorList>
            <person name="Shin N.R."/>
            <person name="Okamura Y."/>
            <person name="Kirsch R."/>
            <person name="Pauchet Y."/>
        </authorList>
    </citation>
    <scope>NUCLEOTIDE SEQUENCE</scope>
    <source>
        <strain evidence="1">MMC_N1</strain>
    </source>
</reference>
<accession>A0ABQ9JUC2</accession>
<proteinExistence type="predicted"/>
<organism evidence="1 2">
    <name type="scientific">Molorchus minor</name>
    <dbReference type="NCBI Taxonomy" id="1323400"/>
    <lineage>
        <taxon>Eukaryota</taxon>
        <taxon>Metazoa</taxon>
        <taxon>Ecdysozoa</taxon>
        <taxon>Arthropoda</taxon>
        <taxon>Hexapoda</taxon>
        <taxon>Insecta</taxon>
        <taxon>Pterygota</taxon>
        <taxon>Neoptera</taxon>
        <taxon>Endopterygota</taxon>
        <taxon>Coleoptera</taxon>
        <taxon>Polyphaga</taxon>
        <taxon>Cucujiformia</taxon>
        <taxon>Chrysomeloidea</taxon>
        <taxon>Cerambycidae</taxon>
        <taxon>Lamiinae</taxon>
        <taxon>Monochamini</taxon>
        <taxon>Molorchus</taxon>
    </lineage>
</organism>
<gene>
    <name evidence="1" type="ORF">NQ317_016506</name>
</gene>
<sequence>MFTNNLQFLRVYKTGNMLSLMCFFLVFAITDYVSAGRSCSTFNDKRKANYLKKNVTGCIQRIDFENVTVVEAFIHQQRVKSLWRDTVRNMKYLTTVSFMKTETDNISPITFRNVPSLKTIVISHGNLKEILKGA</sequence>
<dbReference type="EMBL" id="JAPWTJ010000180">
    <property type="protein sequence ID" value="KAJ8981509.1"/>
    <property type="molecule type" value="Genomic_DNA"/>
</dbReference>
<dbReference type="InterPro" id="IPR032675">
    <property type="entry name" value="LRR_dom_sf"/>
</dbReference>
<comment type="caution">
    <text evidence="1">The sequence shown here is derived from an EMBL/GenBank/DDBJ whole genome shotgun (WGS) entry which is preliminary data.</text>
</comment>
<keyword evidence="2" id="KW-1185">Reference proteome</keyword>
<dbReference type="Gene3D" id="3.80.10.10">
    <property type="entry name" value="Ribonuclease Inhibitor"/>
    <property type="match status" value="1"/>
</dbReference>
<evidence type="ECO:0000313" key="2">
    <source>
        <dbReference type="Proteomes" id="UP001162164"/>
    </source>
</evidence>